<dbReference type="KEGG" id="ark:D6B99_07860"/>
<protein>
    <recommendedName>
        <fullName evidence="7">Putative NAD(P)H nitroreductase</fullName>
        <ecNumber evidence="7">1.-.-.-</ecNumber>
    </recommendedName>
</protein>
<feature type="binding site" evidence="8">
    <location>
        <position position="45"/>
    </location>
    <ligand>
        <name>FMN</name>
        <dbReference type="ChEBI" id="CHEBI:58210"/>
        <note>ligand shared between dimeric partners</note>
    </ligand>
</feature>
<keyword evidence="2 7" id="KW-0285">Flavoprotein</keyword>
<evidence type="ECO:0000256" key="1">
    <source>
        <dbReference type="ARBA" id="ARBA00007118"/>
    </source>
</evidence>
<dbReference type="CDD" id="cd02135">
    <property type="entry name" value="YdjA-like"/>
    <property type="match status" value="1"/>
</dbReference>
<dbReference type="RefSeq" id="WP_119986742.1">
    <property type="nucleotide sequence ID" value="NZ_CP032489.1"/>
</dbReference>
<evidence type="ECO:0000256" key="3">
    <source>
        <dbReference type="ARBA" id="ARBA00022643"/>
    </source>
</evidence>
<organism evidence="10 11">
    <name type="scientific">Arachidicoccus soli</name>
    <dbReference type="NCBI Taxonomy" id="2341117"/>
    <lineage>
        <taxon>Bacteria</taxon>
        <taxon>Pseudomonadati</taxon>
        <taxon>Bacteroidota</taxon>
        <taxon>Chitinophagia</taxon>
        <taxon>Chitinophagales</taxon>
        <taxon>Chitinophagaceae</taxon>
        <taxon>Arachidicoccus</taxon>
    </lineage>
</organism>
<dbReference type="Gene3D" id="3.40.109.10">
    <property type="entry name" value="NADH Oxidase"/>
    <property type="match status" value="1"/>
</dbReference>
<evidence type="ECO:0000259" key="9">
    <source>
        <dbReference type="Pfam" id="PF00881"/>
    </source>
</evidence>
<dbReference type="PIRSF" id="PIRSF000232">
    <property type="entry name" value="YdjA"/>
    <property type="match status" value="1"/>
</dbReference>
<evidence type="ECO:0000256" key="6">
    <source>
        <dbReference type="ARBA" id="ARBA00023027"/>
    </source>
</evidence>
<dbReference type="OrthoDB" id="9804207at2"/>
<dbReference type="InterPro" id="IPR000415">
    <property type="entry name" value="Nitroreductase-like"/>
</dbReference>
<sequence>MTNIEVVEKVISERRSVKPQSFNGKKIKKEAIEQLLALADWAPTHGYTEPWRFIVMANDGVKRFCRDHAEMYKNNTPEERFITATYEKFYHQGDTASHVIAAFSKRGEKPNITVQEEICATACAIQNLLLAAEAMDIAAFWSTGGQTFKPAMKAYFNLQEEDTMLGVLYLGYTDESDIAGRRITPMEEKVMWYNS</sequence>
<dbReference type="GO" id="GO:0016491">
    <property type="term" value="F:oxidoreductase activity"/>
    <property type="evidence" value="ECO:0007669"/>
    <property type="project" value="UniProtKB-UniRule"/>
</dbReference>
<dbReference type="PANTHER" id="PTHR43821">
    <property type="entry name" value="NAD(P)H NITROREDUCTASE YDJA-RELATED"/>
    <property type="match status" value="1"/>
</dbReference>
<dbReference type="InterPro" id="IPR029479">
    <property type="entry name" value="Nitroreductase"/>
</dbReference>
<comment type="cofactor">
    <cofactor evidence="8">
        <name>FMN</name>
        <dbReference type="ChEBI" id="CHEBI:58210"/>
    </cofactor>
    <text evidence="8">Binds 1 FMN per subunit.</text>
</comment>
<keyword evidence="6 7" id="KW-0520">NAD</keyword>
<feature type="binding site" description="in other chain" evidence="8">
    <location>
        <begin position="141"/>
        <end position="143"/>
    </location>
    <ligand>
        <name>FMN</name>
        <dbReference type="ChEBI" id="CHEBI:58210"/>
        <note>ligand shared between dimeric partners</note>
    </ligand>
</feature>
<dbReference type="EC" id="1.-.-.-" evidence="7"/>
<dbReference type="PANTHER" id="PTHR43821:SF1">
    <property type="entry name" value="NAD(P)H NITROREDUCTASE YDJA-RELATED"/>
    <property type="match status" value="1"/>
</dbReference>
<dbReference type="SUPFAM" id="SSF55469">
    <property type="entry name" value="FMN-dependent nitroreductase-like"/>
    <property type="match status" value="1"/>
</dbReference>
<evidence type="ECO:0000313" key="10">
    <source>
        <dbReference type="EMBL" id="AYD47525.1"/>
    </source>
</evidence>
<evidence type="ECO:0000256" key="5">
    <source>
        <dbReference type="ARBA" id="ARBA00023002"/>
    </source>
</evidence>
<keyword evidence="3 7" id="KW-0288">FMN</keyword>
<proteinExistence type="inferred from homology"/>
<dbReference type="Pfam" id="PF00881">
    <property type="entry name" value="Nitroreductase"/>
    <property type="match status" value="1"/>
</dbReference>
<gene>
    <name evidence="10" type="ORF">D6B99_07860</name>
</gene>
<evidence type="ECO:0000256" key="2">
    <source>
        <dbReference type="ARBA" id="ARBA00022630"/>
    </source>
</evidence>
<dbReference type="AlphaFoldDB" id="A0A386HNX0"/>
<dbReference type="EMBL" id="CP032489">
    <property type="protein sequence ID" value="AYD47525.1"/>
    <property type="molecule type" value="Genomic_DNA"/>
</dbReference>
<evidence type="ECO:0000313" key="11">
    <source>
        <dbReference type="Proteomes" id="UP000266118"/>
    </source>
</evidence>
<dbReference type="InterPro" id="IPR052530">
    <property type="entry name" value="NAD(P)H_nitroreductase"/>
</dbReference>
<name>A0A386HNX0_9BACT</name>
<dbReference type="Proteomes" id="UP000266118">
    <property type="component" value="Chromosome"/>
</dbReference>
<evidence type="ECO:0000256" key="8">
    <source>
        <dbReference type="PIRSR" id="PIRSR000232-1"/>
    </source>
</evidence>
<keyword evidence="11" id="KW-1185">Reference proteome</keyword>
<accession>A0A386HNX0</accession>
<comment type="similarity">
    <text evidence="1 7">Belongs to the nitroreductase family.</text>
</comment>
<evidence type="ECO:0000256" key="4">
    <source>
        <dbReference type="ARBA" id="ARBA00022857"/>
    </source>
</evidence>
<keyword evidence="5 7" id="KW-0560">Oxidoreductase</keyword>
<dbReference type="InterPro" id="IPR026021">
    <property type="entry name" value="YdjA-like"/>
</dbReference>
<feature type="binding site" description="in other chain" evidence="8">
    <location>
        <begin position="14"/>
        <end position="16"/>
    </location>
    <ligand>
        <name>FMN</name>
        <dbReference type="ChEBI" id="CHEBI:58210"/>
        <note>ligand shared between dimeric partners</note>
    </ligand>
</feature>
<evidence type="ECO:0000256" key="7">
    <source>
        <dbReference type="PIRNR" id="PIRNR000232"/>
    </source>
</evidence>
<feature type="domain" description="Nitroreductase" evidence="9">
    <location>
        <begin position="11"/>
        <end position="172"/>
    </location>
</feature>
<reference evidence="10 11" key="1">
    <citation type="submission" date="2018-09" db="EMBL/GenBank/DDBJ databases">
        <title>Arachidicoccus sp. nov., a bacterium isolated from soil.</title>
        <authorList>
            <person name="Weon H.-Y."/>
            <person name="Kwon S.-W."/>
            <person name="Lee S.A."/>
        </authorList>
    </citation>
    <scope>NUCLEOTIDE SEQUENCE [LARGE SCALE GENOMIC DNA]</scope>
    <source>
        <strain evidence="10 11">KIS59-12</strain>
    </source>
</reference>
<keyword evidence="4 7" id="KW-0521">NADP</keyword>